<evidence type="ECO:0000256" key="9">
    <source>
        <dbReference type="PROSITE-ProRule" id="PRU00182"/>
    </source>
</evidence>
<dbReference type="STRING" id="1802114.A2719_02555"/>
<dbReference type="GO" id="GO:0003723">
    <property type="term" value="F:RNA binding"/>
    <property type="evidence" value="ECO:0007669"/>
    <property type="project" value="UniProtKB-KW"/>
</dbReference>
<keyword evidence="4 10" id="KW-0067">ATP-binding</keyword>
<evidence type="ECO:0000313" key="13">
    <source>
        <dbReference type="Proteomes" id="UP000177480"/>
    </source>
</evidence>
<comment type="caution">
    <text evidence="12">The sequence shown here is derived from an EMBL/GenBank/DDBJ whole genome shotgun (WGS) entry which is preliminary data.</text>
</comment>
<proteinExistence type="inferred from homology"/>
<dbReference type="InterPro" id="IPR014729">
    <property type="entry name" value="Rossmann-like_a/b/a_fold"/>
</dbReference>
<evidence type="ECO:0000259" key="11">
    <source>
        <dbReference type="Pfam" id="PF01479"/>
    </source>
</evidence>
<dbReference type="GO" id="GO:0004831">
    <property type="term" value="F:tyrosine-tRNA ligase activity"/>
    <property type="evidence" value="ECO:0007669"/>
    <property type="project" value="UniProtKB-UniRule"/>
</dbReference>
<dbReference type="NCBIfam" id="TIGR00234">
    <property type="entry name" value="tyrS"/>
    <property type="match status" value="1"/>
</dbReference>
<dbReference type="SUPFAM" id="SSF55174">
    <property type="entry name" value="Alpha-L RNA-binding motif"/>
    <property type="match status" value="1"/>
</dbReference>
<evidence type="ECO:0000256" key="1">
    <source>
        <dbReference type="ARBA" id="ARBA00013160"/>
    </source>
</evidence>
<dbReference type="CDD" id="cd00805">
    <property type="entry name" value="TyrRS_core"/>
    <property type="match status" value="1"/>
</dbReference>
<dbReference type="InterPro" id="IPR002307">
    <property type="entry name" value="Tyr-tRNA-ligase"/>
</dbReference>
<dbReference type="PANTHER" id="PTHR11766">
    <property type="entry name" value="TYROSYL-TRNA SYNTHETASE"/>
    <property type="match status" value="1"/>
</dbReference>
<evidence type="ECO:0000256" key="10">
    <source>
        <dbReference type="RuleBase" id="RU363036"/>
    </source>
</evidence>
<feature type="domain" description="RNA-binding S4" evidence="11">
    <location>
        <begin position="341"/>
        <end position="382"/>
    </location>
</feature>
<dbReference type="SUPFAM" id="SSF52374">
    <property type="entry name" value="Nucleotidylyl transferase"/>
    <property type="match status" value="1"/>
</dbReference>
<gene>
    <name evidence="12" type="ORF">A2719_02555</name>
</gene>
<sequence>MKKSLSKSNKIEELLNRGVEEIIDRPNLENKLKSGKQLRIKFGIDPTSPNIHLGRSIPLLKLRDFQELGHKIILIIGDFTGLIGDTSDKDSERPMLSEETVRENLKTYIKQAAKIIDVDSAEIRHNSEWLGKLGYMDIGRQADVFSLNEFISRENISRRLEDGKRVSLRELLYPLMQGYDSVEVRADVEIGGTDQRFNLLTGRDVQRLYGQKPQDILTNPLIEGLDGRKMSSSFGNTINLFDTPNDMFGKIMSLKDDLIIKYFILITRVEMKTINEYKTHLKDSANPRDIKMKLALEIVRMYHSKEDADDAREYFVKTFTQKEIPSDIPQFKPTSYNIVLILVESKLVSSKSEARRILDHGGIKIDGKVVKEINYVVLSGSVLQKGKINFLKIL</sequence>
<evidence type="ECO:0000313" key="12">
    <source>
        <dbReference type="EMBL" id="OGZ43823.1"/>
    </source>
</evidence>
<dbReference type="EC" id="6.1.1.1" evidence="1 8"/>
<dbReference type="PROSITE" id="PS50889">
    <property type="entry name" value="S4"/>
    <property type="match status" value="1"/>
</dbReference>
<keyword evidence="3 10" id="KW-0547">Nucleotide-binding</keyword>
<comment type="catalytic activity">
    <reaction evidence="7">
        <text>tRNA(Tyr) + L-tyrosine + ATP = L-tyrosyl-tRNA(Tyr) + AMP + diphosphate + H(+)</text>
        <dbReference type="Rhea" id="RHEA:10220"/>
        <dbReference type="Rhea" id="RHEA-COMP:9706"/>
        <dbReference type="Rhea" id="RHEA-COMP:9707"/>
        <dbReference type="ChEBI" id="CHEBI:15378"/>
        <dbReference type="ChEBI" id="CHEBI:30616"/>
        <dbReference type="ChEBI" id="CHEBI:33019"/>
        <dbReference type="ChEBI" id="CHEBI:58315"/>
        <dbReference type="ChEBI" id="CHEBI:78442"/>
        <dbReference type="ChEBI" id="CHEBI:78536"/>
        <dbReference type="ChEBI" id="CHEBI:456215"/>
        <dbReference type="EC" id="6.1.1.1"/>
    </reaction>
</comment>
<dbReference type="PANTHER" id="PTHR11766:SF1">
    <property type="entry name" value="TYROSINE--TRNA LIGASE"/>
    <property type="match status" value="1"/>
</dbReference>
<keyword evidence="5 10" id="KW-0648">Protein biosynthesis</keyword>
<dbReference type="AlphaFoldDB" id="A0A1G2G0G2"/>
<accession>A0A1G2G0G2</accession>
<dbReference type="Pfam" id="PF01479">
    <property type="entry name" value="S4"/>
    <property type="match status" value="1"/>
</dbReference>
<evidence type="ECO:0000256" key="3">
    <source>
        <dbReference type="ARBA" id="ARBA00022741"/>
    </source>
</evidence>
<evidence type="ECO:0000256" key="2">
    <source>
        <dbReference type="ARBA" id="ARBA00022598"/>
    </source>
</evidence>
<dbReference type="GO" id="GO:0005524">
    <property type="term" value="F:ATP binding"/>
    <property type="evidence" value="ECO:0007669"/>
    <property type="project" value="UniProtKB-KW"/>
</dbReference>
<keyword evidence="9" id="KW-0694">RNA-binding</keyword>
<evidence type="ECO:0000256" key="4">
    <source>
        <dbReference type="ARBA" id="ARBA00022840"/>
    </source>
</evidence>
<comment type="similarity">
    <text evidence="10">Belongs to the class-I aminoacyl-tRNA synthetase family.</text>
</comment>
<protein>
    <recommendedName>
        <fullName evidence="1 8">Tyrosine--tRNA ligase</fullName>
        <ecNumber evidence="1 8">6.1.1.1</ecNumber>
    </recommendedName>
</protein>
<dbReference type="GO" id="GO:0005829">
    <property type="term" value="C:cytosol"/>
    <property type="evidence" value="ECO:0007669"/>
    <property type="project" value="TreeGrafter"/>
</dbReference>
<dbReference type="InterPro" id="IPR002942">
    <property type="entry name" value="S4_RNA-bd"/>
</dbReference>
<dbReference type="Gene3D" id="3.40.50.620">
    <property type="entry name" value="HUPs"/>
    <property type="match status" value="1"/>
</dbReference>
<keyword evidence="6 10" id="KW-0030">Aminoacyl-tRNA synthetase</keyword>
<reference evidence="12 13" key="1">
    <citation type="journal article" date="2016" name="Nat. Commun.">
        <title>Thousands of microbial genomes shed light on interconnected biogeochemical processes in an aquifer system.</title>
        <authorList>
            <person name="Anantharaman K."/>
            <person name="Brown C.T."/>
            <person name="Hug L.A."/>
            <person name="Sharon I."/>
            <person name="Castelle C.J."/>
            <person name="Probst A.J."/>
            <person name="Thomas B.C."/>
            <person name="Singh A."/>
            <person name="Wilkins M.J."/>
            <person name="Karaoz U."/>
            <person name="Brodie E.L."/>
            <person name="Williams K.H."/>
            <person name="Hubbard S.S."/>
            <person name="Banfield J.F."/>
        </authorList>
    </citation>
    <scope>NUCLEOTIDE SEQUENCE [LARGE SCALE GENOMIC DNA]</scope>
</reference>
<dbReference type="InterPro" id="IPR024088">
    <property type="entry name" value="Tyr-tRNA-ligase_bac-type"/>
</dbReference>
<keyword evidence="2 10" id="KW-0436">Ligase</keyword>
<dbReference type="InterPro" id="IPR036986">
    <property type="entry name" value="S4_RNA-bd_sf"/>
</dbReference>
<dbReference type="Pfam" id="PF00579">
    <property type="entry name" value="tRNA-synt_1b"/>
    <property type="match status" value="1"/>
</dbReference>
<evidence type="ECO:0000256" key="8">
    <source>
        <dbReference type="NCBIfam" id="TIGR00234"/>
    </source>
</evidence>
<dbReference type="CDD" id="cd00165">
    <property type="entry name" value="S4"/>
    <property type="match status" value="1"/>
</dbReference>
<dbReference type="Gene3D" id="3.10.290.10">
    <property type="entry name" value="RNA-binding S4 domain"/>
    <property type="match status" value="1"/>
</dbReference>
<name>A0A1G2G0G2_9BACT</name>
<dbReference type="EMBL" id="MHNK01000010">
    <property type="protein sequence ID" value="OGZ43823.1"/>
    <property type="molecule type" value="Genomic_DNA"/>
</dbReference>
<evidence type="ECO:0000256" key="5">
    <source>
        <dbReference type="ARBA" id="ARBA00022917"/>
    </source>
</evidence>
<dbReference type="Gene3D" id="1.10.240.10">
    <property type="entry name" value="Tyrosyl-Transfer RNA Synthetase"/>
    <property type="match status" value="1"/>
</dbReference>
<evidence type="ECO:0000256" key="6">
    <source>
        <dbReference type="ARBA" id="ARBA00023146"/>
    </source>
</evidence>
<dbReference type="Proteomes" id="UP000177480">
    <property type="component" value="Unassembled WGS sequence"/>
</dbReference>
<dbReference type="PRINTS" id="PR01040">
    <property type="entry name" value="TRNASYNTHTYR"/>
</dbReference>
<dbReference type="GO" id="GO:0006437">
    <property type="term" value="P:tyrosyl-tRNA aminoacylation"/>
    <property type="evidence" value="ECO:0007669"/>
    <property type="project" value="UniProtKB-UniRule"/>
</dbReference>
<dbReference type="InterPro" id="IPR002305">
    <property type="entry name" value="aa-tRNA-synth_Ic"/>
</dbReference>
<evidence type="ECO:0000256" key="7">
    <source>
        <dbReference type="ARBA" id="ARBA00048248"/>
    </source>
</evidence>
<organism evidence="12 13">
    <name type="scientific">Candidatus Ryanbacteria bacterium RIFCSPHIGHO2_01_FULL_45_22</name>
    <dbReference type="NCBI Taxonomy" id="1802114"/>
    <lineage>
        <taxon>Bacteria</taxon>
        <taxon>Candidatus Ryaniibacteriota</taxon>
    </lineage>
</organism>